<evidence type="ECO:0000313" key="6">
    <source>
        <dbReference type="Proteomes" id="UP001212997"/>
    </source>
</evidence>
<dbReference type="PRINTS" id="PR00412">
    <property type="entry name" value="EPOXHYDRLASE"/>
</dbReference>
<dbReference type="AlphaFoldDB" id="A0AAD5YJV9"/>
<dbReference type="InterPro" id="IPR029058">
    <property type="entry name" value="AB_hydrolase_fold"/>
</dbReference>
<reference evidence="5" key="1">
    <citation type="submission" date="2022-07" db="EMBL/GenBank/DDBJ databases">
        <title>Genome Sequence of Physisporinus lineatus.</title>
        <authorList>
            <person name="Buettner E."/>
        </authorList>
    </citation>
    <scope>NUCLEOTIDE SEQUENCE</scope>
    <source>
        <strain evidence="5">VT162</strain>
    </source>
</reference>
<gene>
    <name evidence="5" type="ORF">NLI96_g4667</name>
</gene>
<feature type="domain" description="Epoxide hydrolase N-terminal" evidence="4">
    <location>
        <begin position="354"/>
        <end position="459"/>
    </location>
</feature>
<dbReference type="PANTHER" id="PTHR21661:SF35">
    <property type="entry name" value="EPOXIDE HYDROLASE"/>
    <property type="match status" value="1"/>
</dbReference>
<evidence type="ECO:0000256" key="3">
    <source>
        <dbReference type="ARBA" id="ARBA00022801"/>
    </source>
</evidence>
<evidence type="ECO:0000256" key="2">
    <source>
        <dbReference type="ARBA" id="ARBA00022797"/>
    </source>
</evidence>
<protein>
    <recommendedName>
        <fullName evidence="4">Epoxide hydrolase N-terminal domain-containing protein</fullName>
    </recommendedName>
</protein>
<dbReference type="GO" id="GO:0004301">
    <property type="term" value="F:epoxide hydrolase activity"/>
    <property type="evidence" value="ECO:0007669"/>
    <property type="project" value="TreeGrafter"/>
</dbReference>
<dbReference type="SUPFAM" id="SSF53474">
    <property type="entry name" value="alpha/beta-Hydrolases"/>
    <property type="match status" value="2"/>
</dbReference>
<organism evidence="5 6">
    <name type="scientific">Meripilus lineatus</name>
    <dbReference type="NCBI Taxonomy" id="2056292"/>
    <lineage>
        <taxon>Eukaryota</taxon>
        <taxon>Fungi</taxon>
        <taxon>Dikarya</taxon>
        <taxon>Basidiomycota</taxon>
        <taxon>Agaricomycotina</taxon>
        <taxon>Agaricomycetes</taxon>
        <taxon>Polyporales</taxon>
        <taxon>Meripilaceae</taxon>
        <taxon>Meripilus</taxon>
    </lineage>
</organism>
<name>A0AAD5YJV9_9APHY</name>
<dbReference type="EMBL" id="JANAWD010000140">
    <property type="protein sequence ID" value="KAJ3485836.1"/>
    <property type="molecule type" value="Genomic_DNA"/>
</dbReference>
<proteinExistence type="inferred from homology"/>
<keyword evidence="6" id="KW-1185">Reference proteome</keyword>
<dbReference type="InterPro" id="IPR010497">
    <property type="entry name" value="Epoxide_hydro_N"/>
</dbReference>
<comment type="caution">
    <text evidence="5">The sequence shown here is derived from an EMBL/GenBank/DDBJ whole genome shotgun (WGS) entry which is preliminary data.</text>
</comment>
<evidence type="ECO:0000256" key="1">
    <source>
        <dbReference type="ARBA" id="ARBA00010088"/>
    </source>
</evidence>
<dbReference type="Gene3D" id="3.40.50.1820">
    <property type="entry name" value="alpha/beta hydrolase"/>
    <property type="match status" value="2"/>
</dbReference>
<dbReference type="InterPro" id="IPR000639">
    <property type="entry name" value="Epox_hydrolase-like"/>
</dbReference>
<keyword evidence="3" id="KW-0378">Hydrolase</keyword>
<accession>A0AAD5YJV9</accession>
<sequence>MSETPFKVTIPDSEIELLRQKLELTRLPDELDEAGWAYGAPLADVKRLVERWKTTFDWKKREREINQLPMFTRDIEIEGFDSLNIHYIHQKSTAEGAIPLLFIHGWPGHFLEVEKILPLLVEASPEHPSFHVVSFSLPGFGFSETSRKKGFSIAQYAEAILQGGDWGGIISRRQNTLYAHKHVKAWHTNFPLVESPPKLSSHPRIYLTHLVKPYTPQTLGYSLADSPVGLLAWIYEKLVNWTDNYPWDDDEVLQWVSIYWFSRPGPAASVRIYYEAIANKDFYMSDTTSVPLGISYFPKELFHSPRSWSKTIGNVVFESEHESGGHFAAHEKPVELVSDLRKMFSKGGPAYGVVNIPDSELDLLRRKLELTRFPDELDEAGWQYGVPLADAKRLVERWKVGFDWRKREAEINKLPQYTRDIEVEGFGVFNVHYVHQRSTVDRAIPLLFLHGWPGHFLEVEKILPLLISASADHPSFHVVSPSLPGFGFSDAPQQKGFTIPKYSEVGHKLMLALGYDEYVLQGGDLGARVASWQTLRYAHDHVKGWHTNLPLTDSPPQLLSQPLLYLKYLLTPYTERDKAGFAQRERFFRIGKGYYIEQSTQPQTIGYSLSDSPLGLLAWIYEKLVQWTDNYPWTDDEVLQWVSIYWFSKAGPAASVRVYYEAEAYGHRNEVPSTTVPLGLSWFPKEMGQVPKTWARKMGNVVFEADHDSGGHLAAYEEPVALVEDLRKMFGKGGPAFGVVSGKNGYVHV</sequence>
<keyword evidence="2" id="KW-0058">Aromatic hydrocarbons catabolism</keyword>
<dbReference type="Pfam" id="PF06441">
    <property type="entry name" value="EHN"/>
    <property type="match status" value="2"/>
</dbReference>
<dbReference type="GO" id="GO:0097176">
    <property type="term" value="P:epoxide metabolic process"/>
    <property type="evidence" value="ECO:0007669"/>
    <property type="project" value="TreeGrafter"/>
</dbReference>
<dbReference type="PANTHER" id="PTHR21661">
    <property type="entry name" value="EPOXIDE HYDROLASE 1-RELATED"/>
    <property type="match status" value="1"/>
</dbReference>
<evidence type="ECO:0000313" key="5">
    <source>
        <dbReference type="EMBL" id="KAJ3485836.1"/>
    </source>
</evidence>
<dbReference type="Proteomes" id="UP001212997">
    <property type="component" value="Unassembled WGS sequence"/>
</dbReference>
<feature type="domain" description="Epoxide hydrolase N-terminal" evidence="4">
    <location>
        <begin position="4"/>
        <end position="113"/>
    </location>
</feature>
<evidence type="ECO:0000259" key="4">
    <source>
        <dbReference type="Pfam" id="PF06441"/>
    </source>
</evidence>
<comment type="similarity">
    <text evidence="1">Belongs to the peptidase S33 family.</text>
</comment>